<feature type="compositionally biased region" description="Basic and acidic residues" evidence="1">
    <location>
        <begin position="283"/>
        <end position="303"/>
    </location>
</feature>
<evidence type="ECO:0000313" key="3">
    <source>
        <dbReference type="EMBL" id="EJK58317.1"/>
    </source>
</evidence>
<keyword evidence="4" id="KW-1185">Reference proteome</keyword>
<sequence>MTKTHMLHLLTYLVKAFDTADHQQLMLINKILEKYGAPPPTYARLLSECILTSWWQLHSDSLEKIWESKGLEKVQVVHASDEDFENGIGIVRGQTPPKQFESSSTRRYPAYQYSNASGLKKKNAPTIANKPLDRSIVQCVPESAPVEKSTLSYWERREAGAERAKKKAELEKTRYFSLDQTQPIAVKDGFLTFTMHFKYLGSFISYNLWDDFDIDLCIKKEGQASTVDVRENQELIQCMLDPQRELPTLTRPNWGSRDSSNIEVLRIVSLTHLAKDGWTGAIRPKEGRTGRRPPPRELAEKKNLPANNGNGTQNECVGRNLFDSFGVLGLGLDATEMHGCENSLQAVYRM</sequence>
<organism evidence="3 4">
    <name type="scientific">Thalassiosira oceanica</name>
    <name type="common">Marine diatom</name>
    <dbReference type="NCBI Taxonomy" id="159749"/>
    <lineage>
        <taxon>Eukaryota</taxon>
        <taxon>Sar</taxon>
        <taxon>Stramenopiles</taxon>
        <taxon>Ochrophyta</taxon>
        <taxon>Bacillariophyta</taxon>
        <taxon>Coscinodiscophyceae</taxon>
        <taxon>Thalassiosirophycidae</taxon>
        <taxon>Thalassiosirales</taxon>
        <taxon>Thalassiosiraceae</taxon>
        <taxon>Thalassiosira</taxon>
    </lineage>
</organism>
<comment type="caution">
    <text evidence="3">The sequence shown here is derived from an EMBL/GenBank/DDBJ whole genome shotgun (WGS) entry which is preliminary data.</text>
</comment>
<evidence type="ECO:0000256" key="1">
    <source>
        <dbReference type="SAM" id="MobiDB-lite"/>
    </source>
</evidence>
<dbReference type="Proteomes" id="UP000266841">
    <property type="component" value="Unassembled WGS sequence"/>
</dbReference>
<name>K0SII8_THAOC</name>
<gene>
    <name evidence="3" type="ORF">THAOC_21573</name>
</gene>
<evidence type="ECO:0000313" key="4">
    <source>
        <dbReference type="Proteomes" id="UP000266841"/>
    </source>
</evidence>
<evidence type="ECO:0000256" key="2">
    <source>
        <dbReference type="SAM" id="SignalP"/>
    </source>
</evidence>
<dbReference type="AlphaFoldDB" id="K0SII8"/>
<protein>
    <submittedName>
        <fullName evidence="3">Uncharacterized protein</fullName>
    </submittedName>
</protein>
<proteinExistence type="predicted"/>
<dbReference type="EMBL" id="AGNL01025603">
    <property type="protein sequence ID" value="EJK58317.1"/>
    <property type="molecule type" value="Genomic_DNA"/>
</dbReference>
<feature type="chain" id="PRO_5003840038" evidence="2">
    <location>
        <begin position="17"/>
        <end position="350"/>
    </location>
</feature>
<reference evidence="3 4" key="1">
    <citation type="journal article" date="2012" name="Genome Biol.">
        <title>Genome and low-iron response of an oceanic diatom adapted to chronic iron limitation.</title>
        <authorList>
            <person name="Lommer M."/>
            <person name="Specht M."/>
            <person name="Roy A.S."/>
            <person name="Kraemer L."/>
            <person name="Andreson R."/>
            <person name="Gutowska M.A."/>
            <person name="Wolf J."/>
            <person name="Bergner S.V."/>
            <person name="Schilhabel M.B."/>
            <person name="Klostermeier U.C."/>
            <person name="Beiko R.G."/>
            <person name="Rosenstiel P."/>
            <person name="Hippler M."/>
            <person name="Laroche J."/>
        </authorList>
    </citation>
    <scope>NUCLEOTIDE SEQUENCE [LARGE SCALE GENOMIC DNA]</scope>
    <source>
        <strain evidence="3 4">CCMP1005</strain>
    </source>
</reference>
<keyword evidence="2" id="KW-0732">Signal</keyword>
<feature type="signal peptide" evidence="2">
    <location>
        <begin position="1"/>
        <end position="16"/>
    </location>
</feature>
<accession>K0SII8</accession>
<dbReference type="eggNOG" id="ENOG502SCWM">
    <property type="taxonomic scope" value="Eukaryota"/>
</dbReference>
<feature type="region of interest" description="Disordered" evidence="1">
    <location>
        <begin position="281"/>
        <end position="312"/>
    </location>
</feature>